<comment type="caution">
    <text evidence="1">The sequence shown here is derived from an EMBL/GenBank/DDBJ whole genome shotgun (WGS) entry which is preliminary data.</text>
</comment>
<dbReference type="Proteomes" id="UP000604341">
    <property type="component" value="Unassembled WGS sequence"/>
</dbReference>
<dbReference type="EMBL" id="BMPE01000001">
    <property type="protein sequence ID" value="GGK92381.1"/>
    <property type="molecule type" value="Genomic_DNA"/>
</dbReference>
<protein>
    <recommendedName>
        <fullName evidence="3">CARDB domain-containing protein</fullName>
    </recommendedName>
</protein>
<reference evidence="2" key="1">
    <citation type="journal article" date="2019" name="Int. J. Syst. Evol. Microbiol.">
        <title>The Global Catalogue of Microorganisms (GCM) 10K type strain sequencing project: providing services to taxonomists for standard genome sequencing and annotation.</title>
        <authorList>
            <consortium name="The Broad Institute Genomics Platform"/>
            <consortium name="The Broad Institute Genome Sequencing Center for Infectious Disease"/>
            <person name="Wu L."/>
            <person name="Ma J."/>
        </authorList>
    </citation>
    <scope>NUCLEOTIDE SEQUENCE [LARGE SCALE GENOMIC DNA]</scope>
    <source>
        <strain evidence="2">JCM 19173</strain>
    </source>
</reference>
<keyword evidence="2" id="KW-1185">Reference proteome</keyword>
<evidence type="ECO:0000313" key="2">
    <source>
        <dbReference type="Proteomes" id="UP000604341"/>
    </source>
</evidence>
<gene>
    <name evidence="1" type="ORF">GCM10010844_08650</name>
</gene>
<organism evidence="1 2">
    <name type="scientific">Deinococcus radiotolerans</name>
    <dbReference type="NCBI Taxonomy" id="1309407"/>
    <lineage>
        <taxon>Bacteria</taxon>
        <taxon>Thermotogati</taxon>
        <taxon>Deinococcota</taxon>
        <taxon>Deinococci</taxon>
        <taxon>Deinococcales</taxon>
        <taxon>Deinococcaceae</taxon>
        <taxon>Deinococcus</taxon>
    </lineage>
</organism>
<accession>A0ABQ2FF71</accession>
<evidence type="ECO:0008006" key="3">
    <source>
        <dbReference type="Google" id="ProtNLM"/>
    </source>
</evidence>
<name>A0ABQ2FF71_9DEIO</name>
<proteinExistence type="predicted"/>
<evidence type="ECO:0000313" key="1">
    <source>
        <dbReference type="EMBL" id="GGK92381.1"/>
    </source>
</evidence>
<sequence length="173" mass="17861">MAPDGSGSARVVDVKTEYAVQGTSPARYVGCDMVNSGTNMSTTTQVVVRFAAAGSVQSVQVTLRGVTNTSASDSVTINAANLTKDSEGYYVAVFDFDSAQGNVLPASIIVTPTQPTIRPVKAVSVNTADRVGAFYADLLVKTSTSSIAISSRGLGTTDVYSTCYGATAQPLSR</sequence>